<evidence type="ECO:0000313" key="4">
    <source>
        <dbReference type="EMBL" id="ERK72414.1"/>
    </source>
</evidence>
<keyword evidence="1" id="KW-0560">Oxidoreductase</keyword>
<sequence length="354" mass="37726">MRTKVTTTELRVAVATPLKPEHADLLVEREPRIRLDHDPELLPPMRHPADFGGDPAFRRTPEQQERFEAMIDAADAVYGVPDLDAAQIARAVRANPGLRWMHTMAAGGGGTVKAAGLTEAELERVAFTTSAGVHGGPLAEFALFGLLAGAKDLPRLAADQRDRQWPGRWGMGQLAEQTVLVLGLGGIGAEVARLLKAFGAHVIGTSRHERAVPDVDEVVSPAAIAEVAGRVDAVVVALPGTAATERMLGASFFEAAKPGVTVVNVGRGTVIDEEALLAALDAGRVGFAALDVTAVEPLPQESPLWTHPRVLMSPHTAALTTGEERRIAELFADNATRLLDGRPLRNRVDTVDFY</sequence>
<gene>
    <name evidence="4" type="ORF">N136_01228</name>
</gene>
<dbReference type="AlphaFoldDB" id="U2RV49"/>
<evidence type="ECO:0000256" key="2">
    <source>
        <dbReference type="ARBA" id="ARBA00023027"/>
    </source>
</evidence>
<dbReference type="EMBL" id="AWVQ01000133">
    <property type="protein sequence ID" value="ERK72414.1"/>
    <property type="molecule type" value="Genomic_DNA"/>
</dbReference>
<dbReference type="PANTHER" id="PTHR43333">
    <property type="entry name" value="2-HACID_DH_C DOMAIN-CONTAINING PROTEIN"/>
    <property type="match status" value="1"/>
</dbReference>
<dbReference type="InterPro" id="IPR036291">
    <property type="entry name" value="NAD(P)-bd_dom_sf"/>
</dbReference>
<comment type="caution">
    <text evidence="4">The sequence shown here is derived from an EMBL/GenBank/DDBJ whole genome shotgun (WGS) entry which is preliminary data.</text>
</comment>
<dbReference type="PANTHER" id="PTHR43333:SF1">
    <property type="entry name" value="D-ISOMER SPECIFIC 2-HYDROXYACID DEHYDROGENASE NAD-BINDING DOMAIN-CONTAINING PROTEIN"/>
    <property type="match status" value="1"/>
</dbReference>
<dbReference type="HOGENOM" id="CLU_019796_1_0_11"/>
<evidence type="ECO:0000313" key="5">
    <source>
        <dbReference type="Proteomes" id="UP000016605"/>
    </source>
</evidence>
<dbReference type="InterPro" id="IPR006140">
    <property type="entry name" value="D-isomer_DH_NAD-bd"/>
</dbReference>
<dbReference type="GO" id="GO:0051287">
    <property type="term" value="F:NAD binding"/>
    <property type="evidence" value="ECO:0007669"/>
    <property type="project" value="InterPro"/>
</dbReference>
<keyword evidence="2" id="KW-0520">NAD</keyword>
<organism evidence="4 5">
    <name type="scientific">Leifsonia aquatica ATCC 14665</name>
    <dbReference type="NCBI Taxonomy" id="1358026"/>
    <lineage>
        <taxon>Bacteria</taxon>
        <taxon>Bacillati</taxon>
        <taxon>Actinomycetota</taxon>
        <taxon>Actinomycetes</taxon>
        <taxon>Micrococcales</taxon>
        <taxon>Microbacteriaceae</taxon>
        <taxon>Leifsonia</taxon>
    </lineage>
</organism>
<name>U2RV49_LEIAQ</name>
<evidence type="ECO:0000259" key="3">
    <source>
        <dbReference type="Pfam" id="PF02826"/>
    </source>
</evidence>
<dbReference type="PATRIC" id="fig|1358026.3.peg.1062"/>
<accession>U2RV49</accession>
<protein>
    <submittedName>
        <fullName evidence="4">4-phosphoerythronate dehydrogenase</fullName>
    </submittedName>
</protein>
<dbReference type="Proteomes" id="UP000016605">
    <property type="component" value="Unassembled WGS sequence"/>
</dbReference>
<dbReference type="Gene3D" id="3.40.50.720">
    <property type="entry name" value="NAD(P)-binding Rossmann-like Domain"/>
    <property type="match status" value="2"/>
</dbReference>
<proteinExistence type="predicted"/>
<dbReference type="SUPFAM" id="SSF51735">
    <property type="entry name" value="NAD(P)-binding Rossmann-fold domains"/>
    <property type="match status" value="1"/>
</dbReference>
<reference evidence="4 5" key="1">
    <citation type="submission" date="2013-08" db="EMBL/GenBank/DDBJ databases">
        <authorList>
            <person name="Weinstock G."/>
            <person name="Sodergren E."/>
            <person name="Wylie T."/>
            <person name="Fulton L."/>
            <person name="Fulton R."/>
            <person name="Fronick C."/>
            <person name="O'Laughlin M."/>
            <person name="Godfrey J."/>
            <person name="Miner T."/>
            <person name="Herter B."/>
            <person name="Appelbaum E."/>
            <person name="Cordes M."/>
            <person name="Lek S."/>
            <person name="Wollam A."/>
            <person name="Pepin K.H."/>
            <person name="Palsikar V.B."/>
            <person name="Mitreva M."/>
            <person name="Wilson R.K."/>
        </authorList>
    </citation>
    <scope>NUCLEOTIDE SEQUENCE [LARGE SCALE GENOMIC DNA]</scope>
    <source>
        <strain evidence="4 5">ATCC 14665</strain>
    </source>
</reference>
<dbReference type="GO" id="GO:0016491">
    <property type="term" value="F:oxidoreductase activity"/>
    <property type="evidence" value="ECO:0007669"/>
    <property type="project" value="UniProtKB-KW"/>
</dbReference>
<evidence type="ECO:0000256" key="1">
    <source>
        <dbReference type="ARBA" id="ARBA00023002"/>
    </source>
</evidence>
<dbReference type="CDD" id="cd05300">
    <property type="entry name" value="2-Hacid_dh_1"/>
    <property type="match status" value="1"/>
</dbReference>
<dbReference type="Pfam" id="PF02826">
    <property type="entry name" value="2-Hacid_dh_C"/>
    <property type="match status" value="1"/>
</dbReference>
<feature type="domain" description="D-isomer specific 2-hydroxyacid dehydrogenase NAD-binding" evidence="3">
    <location>
        <begin position="146"/>
        <end position="317"/>
    </location>
</feature>